<dbReference type="Proteomes" id="UP001595665">
    <property type="component" value="Unassembled WGS sequence"/>
</dbReference>
<comment type="caution">
    <text evidence="1">The sequence shown here is derived from an EMBL/GenBank/DDBJ whole genome shotgun (WGS) entry which is preliminary data.</text>
</comment>
<proteinExistence type="predicted"/>
<keyword evidence="2" id="KW-1185">Reference proteome</keyword>
<evidence type="ECO:0000313" key="2">
    <source>
        <dbReference type="Proteomes" id="UP001595665"/>
    </source>
</evidence>
<reference evidence="2" key="1">
    <citation type="journal article" date="2019" name="Int. J. Syst. Evol. Microbiol.">
        <title>The Global Catalogue of Microorganisms (GCM) 10K type strain sequencing project: providing services to taxonomists for standard genome sequencing and annotation.</title>
        <authorList>
            <consortium name="The Broad Institute Genomics Platform"/>
            <consortium name="The Broad Institute Genome Sequencing Center for Infectious Disease"/>
            <person name="Wu L."/>
            <person name="Ma J."/>
        </authorList>
    </citation>
    <scope>NUCLEOTIDE SEQUENCE [LARGE SCALE GENOMIC DNA]</scope>
    <source>
        <strain evidence="2">CCM 7480</strain>
    </source>
</reference>
<evidence type="ECO:0000313" key="1">
    <source>
        <dbReference type="EMBL" id="MFC3457232.1"/>
    </source>
</evidence>
<gene>
    <name evidence="1" type="ORF">ACFOPH_03065</name>
</gene>
<accession>A0ABV7PH61</accession>
<organism evidence="1 2">
    <name type="scientific">Massilia haematophila</name>
    <dbReference type="NCBI Taxonomy" id="457923"/>
    <lineage>
        <taxon>Bacteria</taxon>
        <taxon>Pseudomonadati</taxon>
        <taxon>Pseudomonadota</taxon>
        <taxon>Betaproteobacteria</taxon>
        <taxon>Burkholderiales</taxon>
        <taxon>Oxalobacteraceae</taxon>
        <taxon>Telluria group</taxon>
        <taxon>Massilia</taxon>
    </lineage>
</organism>
<dbReference type="RefSeq" id="WP_379733467.1">
    <property type="nucleotide sequence ID" value="NZ_JBHRVV010000001.1"/>
</dbReference>
<dbReference type="EMBL" id="JBHRVV010000001">
    <property type="protein sequence ID" value="MFC3457232.1"/>
    <property type="molecule type" value="Genomic_DNA"/>
</dbReference>
<name>A0ABV7PH61_9BURK</name>
<sequence>MNLFNGANVIELKRDAPGEIFNLLIPIATDRFPIYRAMVGRLTEIEDATVRHSIIQAYSGLNGVMEVAILNNDLIKEYNTLLRRYCVDRVEGLGPELSEKEKILASFRVQMRSLLLTTIRDVHEAVRLLDRVTRGTHDDYGPMNEH</sequence>
<protein>
    <submittedName>
        <fullName evidence="1">Uncharacterized protein</fullName>
    </submittedName>
</protein>